<gene>
    <name evidence="2" type="ORF">TCIL3000_8_5860</name>
</gene>
<feature type="coiled-coil region" evidence="1">
    <location>
        <begin position="733"/>
        <end position="901"/>
    </location>
</feature>
<accession>G0USJ9</accession>
<feature type="coiled-coil region" evidence="1">
    <location>
        <begin position="407"/>
        <end position="473"/>
    </location>
</feature>
<dbReference type="VEuPathDB" id="TriTrypDB:TcIL3000_8_5860"/>
<keyword evidence="1" id="KW-0175">Coiled coil</keyword>
<feature type="coiled-coil region" evidence="1">
    <location>
        <begin position="151"/>
        <end position="188"/>
    </location>
</feature>
<feature type="coiled-coil region" evidence="1">
    <location>
        <begin position="497"/>
        <end position="534"/>
    </location>
</feature>
<feature type="coiled-coil region" evidence="1">
    <location>
        <begin position="220"/>
        <end position="275"/>
    </location>
</feature>
<evidence type="ECO:0000313" key="2">
    <source>
        <dbReference type="EMBL" id="CCC92362.1"/>
    </source>
</evidence>
<feature type="coiled-coil region" evidence="1">
    <location>
        <begin position="308"/>
        <end position="381"/>
    </location>
</feature>
<feature type="coiled-coil region" evidence="1">
    <location>
        <begin position="1039"/>
        <end position="1321"/>
    </location>
</feature>
<feature type="coiled-coil region" evidence="1">
    <location>
        <begin position="52"/>
        <end position="125"/>
    </location>
</feature>
<feature type="coiled-coil region" evidence="1">
    <location>
        <begin position="934"/>
        <end position="961"/>
    </location>
</feature>
<evidence type="ECO:0000256" key="1">
    <source>
        <dbReference type="SAM" id="Coils"/>
    </source>
</evidence>
<reference evidence="2" key="1">
    <citation type="journal article" date="2012" name="Proc. Natl. Acad. Sci. U.S.A.">
        <title>Antigenic diversity is generated by distinct evolutionary mechanisms in African trypanosome species.</title>
        <authorList>
            <person name="Jackson A.P."/>
            <person name="Berry A."/>
            <person name="Aslett M."/>
            <person name="Allison H.C."/>
            <person name="Burton P."/>
            <person name="Vavrova-Anderson J."/>
            <person name="Brown R."/>
            <person name="Browne H."/>
            <person name="Corton N."/>
            <person name="Hauser H."/>
            <person name="Gamble J."/>
            <person name="Gilderthorp R."/>
            <person name="Marcello L."/>
            <person name="McQuillan J."/>
            <person name="Otto T.D."/>
            <person name="Quail M.A."/>
            <person name="Sanders M.J."/>
            <person name="van Tonder A."/>
            <person name="Ginger M.L."/>
            <person name="Field M.C."/>
            <person name="Barry J.D."/>
            <person name="Hertz-Fowler C."/>
            <person name="Berriman M."/>
        </authorList>
    </citation>
    <scope>NUCLEOTIDE SEQUENCE</scope>
    <source>
        <strain evidence="2">IL3000</strain>
    </source>
</reference>
<proteinExistence type="predicted"/>
<feature type="coiled-coil region" evidence="1">
    <location>
        <begin position="591"/>
        <end position="700"/>
    </location>
</feature>
<dbReference type="EMBL" id="HE575321">
    <property type="protein sequence ID" value="CCC92362.1"/>
    <property type="molecule type" value="Genomic_DNA"/>
</dbReference>
<sequence length="1414" mass="165010">MVGSAMLHADQLLEEYLRVINSKDGEIHKLTRLLEEQRHEEKKREGRHKALIQNMEGELDKAVKATRKAEHKYRSCAKQIEQITRDNEKLKDELQVSQHKVIETEKAIEVNKKMYEAAVKEKEQEHHSEVLSLRTELEDLKSHQLIIRKERDEALKSLLESEAKANQIQQKEKTIVALNEAVETMRREMQLMIPAERFSAIVQEHEKAIIALKAASVRECDEMHARLSNEQNEVRKLKDEIAEMGDLRAQLQAKIDEISNKLEEAHRLRKQEHEEYIKERAVQQAEIEKAVRTVESTAEKVRTTTDQLHDSEANLQLTRQRCRELSDALEQERGRHDRERDRLTAQMGELHEKIAESKSEVSRLQNQLDQRVANLKECNEAFTSLKEESIRATAAAHEKVAVINVERDRLKEERDRLVFELKESEHQLSMEKERLENAKKEVSARLESANYNIERMRDQLKDKDHQLQILASTHEKRLQELVFEHTNKMGDCQTRQRSELDDVRHRLEETKSRLAEEVANNKMLHNDINTAREELYRIRGECERYASEVRGNVKSLEMANAEISSLRGSLSKQQELFKTAAECEKDLRLAVERANAQREMEMKKREAIEQTVEGLQKELIGKQNEIQQLQTKINNAHCEHVASELTQCEEKLRESKRCCEKMQQEIDELQHCRDKLQSANDALEKKCKTVEVAQRDAEAELSRLKEGFQLKESECARVALHARDVEDVTRRSCEQLEKELAQRDATVAALQQEAAAVSEERAKVAVLEERLQHQVDMSRRDVDTLQARVSFLEGELRDCEEKMQMKAEEMVDQFQFLQERAANLEEVITQKEKKHLMRKEALRKALQQVDEYSKLRAQAERNLEKVEALRNEELNQYKAEMQQQEEKTKALMEKQQETERQLALREREFRTVMNEQMSIQQRLAVVRDREQVMIGKHAEEVQKLQEKSAELERELTASRMALREADDVKENCLFQMSDVHRKLTGVSSRLLSTFTEDALASKDIFGDFVISFTVRLLRGVNQLTSRGCDSAATHRKEYMEEAHQAQFKLKREMEDLTRLHADEKQMIIDGKNKEIAKLVQQHGDEVARLRQELADVTARVSHDVENQLRDYRRKEDQFNRDRIELECAYVENTHLKEQIAALKDQVCSLEHKLRAEQETAEREKSAQQQQCDRVCHQLNECTKLRSKSEAEVRELHNEIASLQNALHEKEKTIIMEREKGSQTVYELDAVTTANEVLHAQLNDVSKQAQRLKNELATARLEVKQASTAAAAEQQRLEERISDLTRALSTHEKESRRLDRQARNEVKKADVLEKELTECRRRESELACQLQARAMENSSLRERCANLESLKNISDVTLAETRMRERDLFEKIEEMRNAQHLIQLCFDKQQEQMETGRRIHERNLERGDFTHAGID</sequence>
<protein>
    <submittedName>
        <fullName evidence="2">Putative basal body component</fullName>
    </submittedName>
</protein>
<organism evidence="2">
    <name type="scientific">Trypanosoma congolense (strain IL3000)</name>
    <dbReference type="NCBI Taxonomy" id="1068625"/>
    <lineage>
        <taxon>Eukaryota</taxon>
        <taxon>Discoba</taxon>
        <taxon>Euglenozoa</taxon>
        <taxon>Kinetoplastea</taxon>
        <taxon>Metakinetoplastina</taxon>
        <taxon>Trypanosomatida</taxon>
        <taxon>Trypanosomatidae</taxon>
        <taxon>Trypanosoma</taxon>
        <taxon>Nannomonas</taxon>
    </lineage>
</organism>
<name>G0USJ9_TRYCI</name>